<reference evidence="8 9" key="1">
    <citation type="submission" date="2014-03" db="EMBL/GenBank/DDBJ databases">
        <title>Genomics of Bifidobacteria.</title>
        <authorList>
            <person name="Ventura M."/>
            <person name="Milani C."/>
            <person name="Lugli G.A."/>
        </authorList>
    </citation>
    <scope>NUCLEOTIDE SEQUENCE [LARGE SCALE GENOMIC DNA]</scope>
    <source>
        <strain evidence="8 9">LMG 10510</strain>
    </source>
</reference>
<dbReference type="EC" id="3.6.3.25" evidence="8"/>
<dbReference type="InterPro" id="IPR003439">
    <property type="entry name" value="ABC_transporter-like_ATP-bd"/>
</dbReference>
<keyword evidence="8" id="KW-0378">Hydrolase</keyword>
<keyword evidence="5" id="KW-1278">Translocase</keyword>
<dbReference type="EMBL" id="JGYU01000016">
    <property type="protein sequence ID" value="KFI54573.1"/>
    <property type="molecule type" value="Genomic_DNA"/>
</dbReference>
<evidence type="ECO:0000256" key="3">
    <source>
        <dbReference type="ARBA" id="ARBA00022741"/>
    </source>
</evidence>
<dbReference type="AlphaFoldDB" id="A0A087A723"/>
<evidence type="ECO:0000256" key="5">
    <source>
        <dbReference type="ARBA" id="ARBA00022967"/>
    </source>
</evidence>
<dbReference type="SUPFAM" id="SSF52540">
    <property type="entry name" value="P-loop containing nucleoside triphosphate hydrolases"/>
    <property type="match status" value="1"/>
</dbReference>
<dbReference type="PROSITE" id="PS00211">
    <property type="entry name" value="ABC_TRANSPORTER_1"/>
    <property type="match status" value="1"/>
</dbReference>
<dbReference type="GO" id="GO:0005524">
    <property type="term" value="F:ATP binding"/>
    <property type="evidence" value="ECO:0007669"/>
    <property type="project" value="UniProtKB-KW"/>
</dbReference>
<dbReference type="RefSeq" id="WP_024541240.1">
    <property type="nucleotide sequence ID" value="NZ_JGYU01000016.1"/>
</dbReference>
<feature type="domain" description="ABC transporter" evidence="7">
    <location>
        <begin position="9"/>
        <end position="230"/>
    </location>
</feature>
<evidence type="ECO:0000256" key="1">
    <source>
        <dbReference type="ARBA" id="ARBA00022448"/>
    </source>
</evidence>
<comment type="caution">
    <text evidence="8">The sequence shown here is derived from an EMBL/GenBank/DDBJ whole genome shotgun (WGS) entry which is preliminary data.</text>
</comment>
<evidence type="ECO:0000259" key="7">
    <source>
        <dbReference type="PROSITE" id="PS50893"/>
    </source>
</evidence>
<evidence type="ECO:0000256" key="2">
    <source>
        <dbReference type="ARBA" id="ARBA00022475"/>
    </source>
</evidence>
<keyword evidence="2" id="KW-1003">Cell membrane</keyword>
<dbReference type="InterPro" id="IPR003593">
    <property type="entry name" value="AAA+_ATPase"/>
</dbReference>
<keyword evidence="6" id="KW-0472">Membrane</keyword>
<keyword evidence="3" id="KW-0547">Nucleotide-binding</keyword>
<dbReference type="InterPro" id="IPR027417">
    <property type="entry name" value="P-loop_NTPase"/>
</dbReference>
<keyword evidence="1" id="KW-0813">Transport</keyword>
<evidence type="ECO:0000256" key="6">
    <source>
        <dbReference type="ARBA" id="ARBA00023136"/>
    </source>
</evidence>
<dbReference type="GO" id="GO:0016887">
    <property type="term" value="F:ATP hydrolysis activity"/>
    <property type="evidence" value="ECO:0007669"/>
    <property type="project" value="InterPro"/>
</dbReference>
<dbReference type="Proteomes" id="UP000028995">
    <property type="component" value="Unassembled WGS sequence"/>
</dbReference>
<dbReference type="PANTHER" id="PTHR42788:SF17">
    <property type="entry name" value="ALIPHATIC SULFONATES IMPORT ATP-BINDING PROTEIN SSUB"/>
    <property type="match status" value="1"/>
</dbReference>
<dbReference type="InterPro" id="IPR050166">
    <property type="entry name" value="ABC_transporter_ATP-bind"/>
</dbReference>
<dbReference type="Pfam" id="PF00005">
    <property type="entry name" value="ABC_tran"/>
    <property type="match status" value="1"/>
</dbReference>
<gene>
    <name evidence="8" type="ORF">BCHO_1671</name>
</gene>
<evidence type="ECO:0000313" key="8">
    <source>
        <dbReference type="EMBL" id="KFI54573.1"/>
    </source>
</evidence>
<dbReference type="eggNOG" id="COG1116">
    <property type="taxonomic scope" value="Bacteria"/>
</dbReference>
<dbReference type="SMART" id="SM00382">
    <property type="entry name" value="AAA"/>
    <property type="match status" value="1"/>
</dbReference>
<keyword evidence="9" id="KW-1185">Reference proteome</keyword>
<dbReference type="PANTHER" id="PTHR42788">
    <property type="entry name" value="TAURINE IMPORT ATP-BINDING PROTEIN-RELATED"/>
    <property type="match status" value="1"/>
</dbReference>
<dbReference type="Gene3D" id="3.40.50.300">
    <property type="entry name" value="P-loop containing nucleotide triphosphate hydrolases"/>
    <property type="match status" value="1"/>
</dbReference>
<dbReference type="OrthoDB" id="8773773at2"/>
<name>A0A087A723_9BIFI</name>
<evidence type="ECO:0000313" key="9">
    <source>
        <dbReference type="Proteomes" id="UP000028995"/>
    </source>
</evidence>
<dbReference type="PROSITE" id="PS50893">
    <property type="entry name" value="ABC_TRANSPORTER_2"/>
    <property type="match status" value="1"/>
</dbReference>
<sequence length="241" mass="25801">MSGAAAPAVALDGVCKAFDGRAVLADVDLRVDAGETVALIGRSGCGKSTLLRIVAGLIDADRGRVRTVDHVAFGFQDARLVPWLRVWDNVTLGMAGDCGRMTRRARREAAAGALAQVQLADAVDKLPTQLSGGQRQRVSLARALTRRPDLLLLDEPFGALDALTRLDMQDLLAGLRARLGFATVLVTHDIGEAVRLADRILVLADGRIRDEAHADRSSLDGQGRPLGHQALEERLHRALRG</sequence>
<dbReference type="InterPro" id="IPR017871">
    <property type="entry name" value="ABC_transporter-like_CS"/>
</dbReference>
<accession>A0A087A723</accession>
<proteinExistence type="predicted"/>
<evidence type="ECO:0000256" key="4">
    <source>
        <dbReference type="ARBA" id="ARBA00022840"/>
    </source>
</evidence>
<organism evidence="8 9">
    <name type="scientific">Bifidobacterium choerinum</name>
    <dbReference type="NCBI Taxonomy" id="35760"/>
    <lineage>
        <taxon>Bacteria</taxon>
        <taxon>Bacillati</taxon>
        <taxon>Actinomycetota</taxon>
        <taxon>Actinomycetes</taxon>
        <taxon>Bifidobacteriales</taxon>
        <taxon>Bifidobacteriaceae</taxon>
        <taxon>Bifidobacterium</taxon>
    </lineage>
</organism>
<protein>
    <submittedName>
        <fullName evidence="8">ABC transporter ATP-binding protein</fullName>
        <ecNumber evidence="8">3.6.3.25</ecNumber>
    </submittedName>
</protein>
<dbReference type="STRING" id="35760.BCHO_1671"/>
<keyword evidence="4 8" id="KW-0067">ATP-binding</keyword>